<dbReference type="SUPFAM" id="SSF54995">
    <property type="entry name" value="Ribosomal protein S6"/>
    <property type="match status" value="1"/>
</dbReference>
<sequence>MRNYEAMFLFNPGVNEEKLEKEIKSVEKTIKTHGKGEVKFDNLGKKPLAYSIGKFNEGVYVNYQFTAQPLAITKIKNALKHKEDILRFIVFLGGKKK</sequence>
<evidence type="ECO:0008006" key="3">
    <source>
        <dbReference type="Google" id="ProtNLM"/>
    </source>
</evidence>
<dbReference type="GO" id="GO:0005840">
    <property type="term" value="C:ribosome"/>
    <property type="evidence" value="ECO:0007669"/>
    <property type="project" value="InterPro"/>
</dbReference>
<gene>
    <name evidence="2" type="ORF">S06H3_09177</name>
</gene>
<dbReference type="GO" id="GO:0006412">
    <property type="term" value="P:translation"/>
    <property type="evidence" value="ECO:0007669"/>
    <property type="project" value="InterPro"/>
</dbReference>
<dbReference type="GO" id="GO:0003735">
    <property type="term" value="F:structural constituent of ribosome"/>
    <property type="evidence" value="ECO:0007669"/>
    <property type="project" value="InterPro"/>
</dbReference>
<dbReference type="InterPro" id="IPR000529">
    <property type="entry name" value="Ribosomal_bS6"/>
</dbReference>
<dbReference type="GO" id="GO:0005737">
    <property type="term" value="C:cytoplasm"/>
    <property type="evidence" value="ECO:0007669"/>
    <property type="project" value="UniProtKB-ARBA"/>
</dbReference>
<evidence type="ECO:0000313" key="2">
    <source>
        <dbReference type="EMBL" id="GAI14285.1"/>
    </source>
</evidence>
<name>X1MHU8_9ZZZZ</name>
<dbReference type="PANTHER" id="PTHR21011:SF1">
    <property type="entry name" value="SMALL RIBOSOMAL SUBUNIT PROTEIN BS6M"/>
    <property type="match status" value="1"/>
</dbReference>
<dbReference type="HAMAP" id="MF_00360">
    <property type="entry name" value="Ribosomal_bS6"/>
    <property type="match status" value="1"/>
</dbReference>
<evidence type="ECO:0000256" key="1">
    <source>
        <dbReference type="ARBA" id="ARBA00009512"/>
    </source>
</evidence>
<dbReference type="InterPro" id="IPR020814">
    <property type="entry name" value="Ribosomal_S6_plastid/chlpt"/>
</dbReference>
<protein>
    <recommendedName>
        <fullName evidence="3">30S ribosomal protein S6</fullName>
    </recommendedName>
</protein>
<dbReference type="Gene3D" id="3.30.70.60">
    <property type="match status" value="1"/>
</dbReference>
<reference evidence="2" key="1">
    <citation type="journal article" date="2014" name="Front. Microbiol.">
        <title>High frequency of phylogenetically diverse reductive dehalogenase-homologous genes in deep subseafloor sedimentary metagenomes.</title>
        <authorList>
            <person name="Kawai M."/>
            <person name="Futagami T."/>
            <person name="Toyoda A."/>
            <person name="Takaki Y."/>
            <person name="Nishi S."/>
            <person name="Hori S."/>
            <person name="Arai W."/>
            <person name="Tsubouchi T."/>
            <person name="Morono Y."/>
            <person name="Uchiyama I."/>
            <person name="Ito T."/>
            <person name="Fujiyama A."/>
            <person name="Inagaki F."/>
            <person name="Takami H."/>
        </authorList>
    </citation>
    <scope>NUCLEOTIDE SEQUENCE</scope>
    <source>
        <strain evidence="2">Expedition CK06-06</strain>
    </source>
</reference>
<dbReference type="GO" id="GO:0070181">
    <property type="term" value="F:small ribosomal subunit rRNA binding"/>
    <property type="evidence" value="ECO:0007669"/>
    <property type="project" value="TreeGrafter"/>
</dbReference>
<dbReference type="NCBIfam" id="TIGR00166">
    <property type="entry name" value="S6"/>
    <property type="match status" value="1"/>
</dbReference>
<comment type="caution">
    <text evidence="2">The sequence shown here is derived from an EMBL/GenBank/DDBJ whole genome shotgun (WGS) entry which is preliminary data.</text>
</comment>
<accession>X1MHU8</accession>
<proteinExistence type="inferred from homology"/>
<organism evidence="2">
    <name type="scientific">marine sediment metagenome</name>
    <dbReference type="NCBI Taxonomy" id="412755"/>
    <lineage>
        <taxon>unclassified sequences</taxon>
        <taxon>metagenomes</taxon>
        <taxon>ecological metagenomes</taxon>
    </lineage>
</organism>
<comment type="similarity">
    <text evidence="1">Belongs to the bacterial ribosomal protein bS6 family.</text>
</comment>
<dbReference type="Pfam" id="PF01250">
    <property type="entry name" value="Ribosomal_S6"/>
    <property type="match status" value="1"/>
</dbReference>
<dbReference type="InterPro" id="IPR035980">
    <property type="entry name" value="Ribosomal_bS6_sf"/>
</dbReference>
<dbReference type="EMBL" id="BARV01003992">
    <property type="protein sequence ID" value="GAI14285.1"/>
    <property type="molecule type" value="Genomic_DNA"/>
</dbReference>
<dbReference type="CDD" id="cd00473">
    <property type="entry name" value="bS6"/>
    <property type="match status" value="1"/>
</dbReference>
<dbReference type="AlphaFoldDB" id="X1MHU8"/>
<dbReference type="InterPro" id="IPR014717">
    <property type="entry name" value="Transl_elong_EF1B/ribsomal_bS6"/>
</dbReference>
<dbReference type="PANTHER" id="PTHR21011">
    <property type="entry name" value="MITOCHONDRIAL 28S RIBOSOMAL PROTEIN S6"/>
    <property type="match status" value="1"/>
</dbReference>